<keyword evidence="1" id="KW-0808">Transferase</keyword>
<organism evidence="1 2">
    <name type="scientific">Marinirhabdus gelatinilytica</name>
    <dbReference type="NCBI Taxonomy" id="1703343"/>
    <lineage>
        <taxon>Bacteria</taxon>
        <taxon>Pseudomonadati</taxon>
        <taxon>Bacteroidota</taxon>
        <taxon>Flavobacteriia</taxon>
        <taxon>Flavobacteriales</taxon>
        <taxon>Flavobacteriaceae</taxon>
    </lineage>
</organism>
<name>A0A370Q595_9FLAO</name>
<reference evidence="1 2" key="1">
    <citation type="submission" date="2018-07" db="EMBL/GenBank/DDBJ databases">
        <title>Genomic Encyclopedia of Type Strains, Phase IV (KMG-IV): sequencing the most valuable type-strain genomes for metagenomic binning, comparative biology and taxonomic classification.</title>
        <authorList>
            <person name="Goeker M."/>
        </authorList>
    </citation>
    <scope>NUCLEOTIDE SEQUENCE [LARGE SCALE GENOMIC DNA]</scope>
    <source>
        <strain evidence="1 2">DSM 101478</strain>
    </source>
</reference>
<dbReference type="SUPFAM" id="SSF55729">
    <property type="entry name" value="Acyl-CoA N-acyltransferases (Nat)"/>
    <property type="match status" value="1"/>
</dbReference>
<protein>
    <submittedName>
        <fullName evidence="1">Acetyltransferase (GNAT) family protein</fullName>
    </submittedName>
</protein>
<gene>
    <name evidence="1" type="ORF">C8D94_10828</name>
</gene>
<dbReference type="InterPro" id="IPR016181">
    <property type="entry name" value="Acyl_CoA_acyltransferase"/>
</dbReference>
<evidence type="ECO:0000313" key="1">
    <source>
        <dbReference type="EMBL" id="RDK83240.1"/>
    </source>
</evidence>
<dbReference type="AlphaFoldDB" id="A0A370Q595"/>
<proteinExistence type="predicted"/>
<dbReference type="Gene3D" id="3.40.630.30">
    <property type="match status" value="1"/>
</dbReference>
<dbReference type="EMBL" id="QRAO01000008">
    <property type="protein sequence ID" value="RDK83240.1"/>
    <property type="molecule type" value="Genomic_DNA"/>
</dbReference>
<comment type="caution">
    <text evidence="1">The sequence shown here is derived from an EMBL/GenBank/DDBJ whole genome shotgun (WGS) entry which is preliminary data.</text>
</comment>
<dbReference type="Proteomes" id="UP000255317">
    <property type="component" value="Unassembled WGS sequence"/>
</dbReference>
<evidence type="ECO:0000313" key="2">
    <source>
        <dbReference type="Proteomes" id="UP000255317"/>
    </source>
</evidence>
<dbReference type="GO" id="GO:0016740">
    <property type="term" value="F:transferase activity"/>
    <property type="evidence" value="ECO:0007669"/>
    <property type="project" value="UniProtKB-KW"/>
</dbReference>
<dbReference type="RefSeq" id="WP_245946348.1">
    <property type="nucleotide sequence ID" value="NZ_QRAO01000008.1"/>
</dbReference>
<accession>A0A370Q595</accession>
<keyword evidence="2" id="KW-1185">Reference proteome</keyword>
<sequence>MSRSSPHFTVETYNSAHQNLWNQFVARAKNATFLFHRDFMEYHSHRFKDASLLVFKDKKLIAILPANREDTTVYSHQGLTYGGLVLSNKTKMEDATAAFKVLLQFLEQEGATTLQLKLLPRIYNSLPADEINYLLFLAEAKQFRMDVSATIKTDSALKIQKNRMEGVKKAEKHGLWIEAEQKFNPFWNQILIPNLEKRHDAKPVHSLKEIEQLAAAFPEKIVQFNVMKETEIVAGATMFITPQVAHVQYISANEEKQQLGSLDFLFHHLITSTYREKEYFNFGISNVNHGKNINKGLQYWKECFGARSIVHEFYEVDTANHTKLDSVFV</sequence>